<protein>
    <submittedName>
        <fullName evidence="2">Uncharacterized protein</fullName>
    </submittedName>
</protein>
<dbReference type="STRING" id="446462.Amir_1642"/>
<dbReference type="OrthoDB" id="4231640at2"/>
<accession>C6WBM3</accession>
<evidence type="ECO:0000313" key="3">
    <source>
        <dbReference type="Proteomes" id="UP000002213"/>
    </source>
</evidence>
<organism evidence="2 3">
    <name type="scientific">Actinosynnema mirum (strain ATCC 29888 / DSM 43827 / JCM 3225 / NBRC 14064 / NCIMB 13271 / NRRL B-12336 / IMRU 3971 / 101)</name>
    <dbReference type="NCBI Taxonomy" id="446462"/>
    <lineage>
        <taxon>Bacteria</taxon>
        <taxon>Bacillati</taxon>
        <taxon>Actinomycetota</taxon>
        <taxon>Actinomycetes</taxon>
        <taxon>Pseudonocardiales</taxon>
        <taxon>Pseudonocardiaceae</taxon>
        <taxon>Actinosynnema</taxon>
    </lineage>
</organism>
<dbReference type="eggNOG" id="ENOG502ZKPU">
    <property type="taxonomic scope" value="Bacteria"/>
</dbReference>
<dbReference type="RefSeq" id="WP_015800480.1">
    <property type="nucleotide sequence ID" value="NC_013093.1"/>
</dbReference>
<keyword evidence="1" id="KW-0472">Membrane</keyword>
<dbReference type="KEGG" id="ami:Amir_1642"/>
<dbReference type="Proteomes" id="UP000002213">
    <property type="component" value="Chromosome"/>
</dbReference>
<feature type="transmembrane region" description="Helical" evidence="1">
    <location>
        <begin position="6"/>
        <end position="27"/>
    </location>
</feature>
<name>C6WBM3_ACTMD</name>
<keyword evidence="3" id="KW-1185">Reference proteome</keyword>
<dbReference type="AlphaFoldDB" id="C6WBM3"/>
<dbReference type="HOGENOM" id="CLU_165911_0_0_11"/>
<keyword evidence="1" id="KW-1133">Transmembrane helix</keyword>
<evidence type="ECO:0000256" key="1">
    <source>
        <dbReference type="SAM" id="Phobius"/>
    </source>
</evidence>
<gene>
    <name evidence="2" type="ordered locus">Amir_1642</name>
</gene>
<proteinExistence type="predicted"/>
<keyword evidence="1" id="KW-0812">Transmembrane</keyword>
<reference evidence="2 3" key="1">
    <citation type="journal article" date="2009" name="Stand. Genomic Sci.">
        <title>Complete genome sequence of Actinosynnema mirum type strain (101).</title>
        <authorList>
            <person name="Land M."/>
            <person name="Lapidus A."/>
            <person name="Mayilraj S."/>
            <person name="Chen F."/>
            <person name="Copeland A."/>
            <person name="Del Rio T.G."/>
            <person name="Nolan M."/>
            <person name="Lucas S."/>
            <person name="Tice H."/>
            <person name="Cheng J.F."/>
            <person name="Chertkov O."/>
            <person name="Bruce D."/>
            <person name="Goodwin L."/>
            <person name="Pitluck S."/>
            <person name="Rohde M."/>
            <person name="Goker M."/>
            <person name="Pati A."/>
            <person name="Ivanova N."/>
            <person name="Mavromatis K."/>
            <person name="Chen A."/>
            <person name="Palaniappan K."/>
            <person name="Hauser L."/>
            <person name="Chang Y.J."/>
            <person name="Jeffries C.C."/>
            <person name="Brettin T."/>
            <person name="Detter J.C."/>
            <person name="Han C."/>
            <person name="Chain P."/>
            <person name="Tindall B.J."/>
            <person name="Bristow J."/>
            <person name="Eisen J.A."/>
            <person name="Markowitz V."/>
            <person name="Hugenholtz P."/>
            <person name="Kyrpides N.C."/>
            <person name="Klenk H.P."/>
        </authorList>
    </citation>
    <scope>NUCLEOTIDE SEQUENCE [LARGE SCALE GENOMIC DNA]</scope>
    <source>
        <strain evidence="3">ATCC 29888 / DSM 43827 / JCM 3225 / NBRC 14064 / NCIMB 13271 / NRRL B-12336 / IMRU 3971 / 101</strain>
    </source>
</reference>
<dbReference type="EMBL" id="CP001630">
    <property type="protein sequence ID" value="ACU35591.1"/>
    <property type="molecule type" value="Genomic_DNA"/>
</dbReference>
<sequence length="120" mass="13184">MPEWFTGLTVAEILTGVGGLVAVVALFRRVWRSVRPVWKGVREFLEDWRGEEGRPGVPERPGVMARLATIEADSAEAKARLEQQAAALVAIDHELHPNSGSSLRDQVDRVAKHVGVQPPK</sequence>
<evidence type="ECO:0000313" key="2">
    <source>
        <dbReference type="EMBL" id="ACU35591.1"/>
    </source>
</evidence>